<feature type="transmembrane region" description="Helical" evidence="1">
    <location>
        <begin position="17"/>
        <end position="35"/>
    </location>
</feature>
<evidence type="ECO:0000256" key="1">
    <source>
        <dbReference type="SAM" id="Phobius"/>
    </source>
</evidence>
<reference evidence="3" key="1">
    <citation type="journal article" date="2019" name="Int. J. Syst. Evol. Microbiol.">
        <title>The Global Catalogue of Microorganisms (GCM) 10K type strain sequencing project: providing services to taxonomists for standard genome sequencing and annotation.</title>
        <authorList>
            <consortium name="The Broad Institute Genomics Platform"/>
            <consortium name="The Broad Institute Genome Sequencing Center for Infectious Disease"/>
            <person name="Wu L."/>
            <person name="Ma J."/>
        </authorList>
    </citation>
    <scope>NUCLEOTIDE SEQUENCE [LARGE SCALE GENOMIC DNA]</scope>
    <source>
        <strain evidence="3">KCTC 42423</strain>
    </source>
</reference>
<evidence type="ECO:0000313" key="2">
    <source>
        <dbReference type="EMBL" id="MFD2590210.1"/>
    </source>
</evidence>
<comment type="caution">
    <text evidence="2">The sequence shown here is derived from an EMBL/GenBank/DDBJ whole genome shotgun (WGS) entry which is preliminary data.</text>
</comment>
<evidence type="ECO:0000313" key="3">
    <source>
        <dbReference type="Proteomes" id="UP001597459"/>
    </source>
</evidence>
<sequence>MKNNRTSSITKNLILKYFGQVILIVFSVVLGLYLSERIEDKKNERNAQELFLKINSELITNKKLLDYWVPYHKEIVNRIDSLSSDKNFIEAFIKDKSTIYKAFSKGTIMSDFPSSDAWDIAKSHPLIVNMNYDKLFILSKIYNQQKFTYESVPKLIDLMLSTEFNSVEQANKNLQLFRDRLDEIYVRELQLIDYYKLAEKFQNDKV</sequence>
<keyword evidence="1" id="KW-1133">Transmembrane helix</keyword>
<dbReference type="EMBL" id="JBHULX010000003">
    <property type="protein sequence ID" value="MFD2590210.1"/>
    <property type="molecule type" value="Genomic_DNA"/>
</dbReference>
<name>A0ABW5N3K3_9FLAO</name>
<accession>A0ABW5N3K3</accession>
<organism evidence="2 3">
    <name type="scientific">Aquimarina hainanensis</name>
    <dbReference type="NCBI Taxonomy" id="1578017"/>
    <lineage>
        <taxon>Bacteria</taxon>
        <taxon>Pseudomonadati</taxon>
        <taxon>Bacteroidota</taxon>
        <taxon>Flavobacteriia</taxon>
        <taxon>Flavobacteriales</taxon>
        <taxon>Flavobacteriaceae</taxon>
        <taxon>Aquimarina</taxon>
    </lineage>
</organism>
<dbReference type="RefSeq" id="WP_176029706.1">
    <property type="nucleotide sequence ID" value="NZ_JBHSJV010000001.1"/>
</dbReference>
<dbReference type="Proteomes" id="UP001597459">
    <property type="component" value="Unassembled WGS sequence"/>
</dbReference>
<proteinExistence type="predicted"/>
<keyword evidence="3" id="KW-1185">Reference proteome</keyword>
<protein>
    <submittedName>
        <fullName evidence="2">Uncharacterized protein</fullName>
    </submittedName>
</protein>
<gene>
    <name evidence="2" type="ORF">ACFSTE_05160</name>
</gene>
<keyword evidence="1" id="KW-0812">Transmembrane</keyword>
<keyword evidence="1" id="KW-0472">Membrane</keyword>